<evidence type="ECO:0000259" key="16">
    <source>
        <dbReference type="PROSITE" id="PS51826"/>
    </source>
</evidence>
<keyword evidence="8" id="KW-0450">Lipoyl</keyword>
<evidence type="ECO:0000256" key="4">
    <source>
        <dbReference type="ARBA" id="ARBA00007317"/>
    </source>
</evidence>
<dbReference type="GO" id="GO:0005730">
    <property type="term" value="C:nucleolus"/>
    <property type="evidence" value="ECO:0007669"/>
    <property type="project" value="UniProtKB-SubCell"/>
</dbReference>
<evidence type="ECO:0000256" key="9">
    <source>
        <dbReference type="ARBA" id="ARBA00022946"/>
    </source>
</evidence>
<dbReference type="Pfam" id="PF02817">
    <property type="entry name" value="E3_binding"/>
    <property type="match status" value="1"/>
</dbReference>
<name>A0A8X7X8I6_POLSE</name>
<dbReference type="Gene3D" id="3.80.10.10">
    <property type="entry name" value="Ribonuclease Inhibitor"/>
    <property type="match status" value="2"/>
</dbReference>
<dbReference type="InterPro" id="IPR023213">
    <property type="entry name" value="CAT-like_dom_sf"/>
</dbReference>
<evidence type="ECO:0000256" key="6">
    <source>
        <dbReference type="ARBA" id="ARBA00022679"/>
    </source>
</evidence>
<evidence type="ECO:0000256" key="2">
    <source>
        <dbReference type="ARBA" id="ARBA00004305"/>
    </source>
</evidence>
<dbReference type="FunFam" id="4.10.320.10:FF:000002">
    <property type="entry name" value="Dihydrolipoamide acetyltransferase component of pyruvate dehydrogenase complex"/>
    <property type="match status" value="1"/>
</dbReference>
<dbReference type="InterPro" id="IPR003016">
    <property type="entry name" value="2-oxoA_DH_lipoyl-BS"/>
</dbReference>
<feature type="compositionally biased region" description="Basic and acidic residues" evidence="14">
    <location>
        <begin position="131"/>
        <end position="143"/>
    </location>
</feature>
<dbReference type="SUPFAM" id="SSF47005">
    <property type="entry name" value="Peripheral subunit-binding domain of 2-oxo acid dehydrogenase complex"/>
    <property type="match status" value="1"/>
</dbReference>
<dbReference type="InterPro" id="IPR001611">
    <property type="entry name" value="Leu-rich_rpt"/>
</dbReference>
<dbReference type="PROSITE" id="PS00189">
    <property type="entry name" value="LIPOYL"/>
    <property type="match status" value="1"/>
</dbReference>
<evidence type="ECO:0000256" key="8">
    <source>
        <dbReference type="ARBA" id="ARBA00022823"/>
    </source>
</evidence>
<dbReference type="GO" id="GO:0003723">
    <property type="term" value="F:RNA binding"/>
    <property type="evidence" value="ECO:0007669"/>
    <property type="project" value="TreeGrafter"/>
</dbReference>
<comment type="similarity">
    <text evidence="4">Belongs to the 2-oxoacid dehydrogenase family.</text>
</comment>
<dbReference type="GO" id="GO:0005759">
    <property type="term" value="C:mitochondrial matrix"/>
    <property type="evidence" value="ECO:0007669"/>
    <property type="project" value="UniProtKB-SubCell"/>
</dbReference>
<keyword evidence="7" id="KW-0677">Repeat</keyword>
<dbReference type="Gene3D" id="4.10.320.10">
    <property type="entry name" value="E3-binding domain"/>
    <property type="match status" value="1"/>
</dbReference>
<dbReference type="Gene3D" id="3.30.559.10">
    <property type="entry name" value="Chloramphenicol acetyltransferase-like domain"/>
    <property type="match status" value="2"/>
</dbReference>
<feature type="compositionally biased region" description="Polar residues" evidence="14">
    <location>
        <begin position="394"/>
        <end position="404"/>
    </location>
</feature>
<dbReference type="InterPro" id="IPR039883">
    <property type="entry name" value="Fcf2/DNTTIP2"/>
</dbReference>
<evidence type="ECO:0000256" key="14">
    <source>
        <dbReference type="SAM" id="MobiDB-lite"/>
    </source>
</evidence>
<dbReference type="EMBL" id="JAATIS010003638">
    <property type="protein sequence ID" value="KAG2464235.1"/>
    <property type="molecule type" value="Genomic_DNA"/>
</dbReference>
<feature type="compositionally biased region" description="Low complexity" evidence="14">
    <location>
        <begin position="191"/>
        <end position="203"/>
    </location>
</feature>
<comment type="cofactor">
    <cofactor evidence="1">
        <name>(R)-lipoate</name>
        <dbReference type="ChEBI" id="CHEBI:83088"/>
    </cofactor>
</comment>
<dbReference type="InterPro" id="IPR014810">
    <property type="entry name" value="Fcf2_C"/>
</dbReference>
<dbReference type="PANTHER" id="PTHR21686:SF12">
    <property type="entry name" value="DEOXYNUCLEOTIDYLTRANSFERASE TERMINAL-INTERACTING PROTEIN 2"/>
    <property type="match status" value="1"/>
</dbReference>
<dbReference type="EC" id="2.3.1.168" evidence="12"/>
<evidence type="ECO:0000256" key="13">
    <source>
        <dbReference type="ARBA" id="ARBA00042008"/>
    </source>
</evidence>
<reference evidence="17 18" key="1">
    <citation type="journal article" date="2021" name="Cell">
        <title>Tracing the genetic footprints of vertebrate landing in non-teleost ray-finned fishes.</title>
        <authorList>
            <person name="Bi X."/>
            <person name="Wang K."/>
            <person name="Yang L."/>
            <person name="Pan H."/>
            <person name="Jiang H."/>
            <person name="Wei Q."/>
            <person name="Fang M."/>
            <person name="Yu H."/>
            <person name="Zhu C."/>
            <person name="Cai Y."/>
            <person name="He Y."/>
            <person name="Gan X."/>
            <person name="Zeng H."/>
            <person name="Yu D."/>
            <person name="Zhu Y."/>
            <person name="Jiang H."/>
            <person name="Qiu Q."/>
            <person name="Yang H."/>
            <person name="Zhang Y.E."/>
            <person name="Wang W."/>
            <person name="Zhu M."/>
            <person name="He S."/>
            <person name="Zhang G."/>
        </authorList>
    </citation>
    <scope>NUCLEOTIDE SEQUENCE [LARGE SCALE GENOMIC DNA]</scope>
    <source>
        <strain evidence="17">Bchr_013</strain>
    </source>
</reference>
<dbReference type="PANTHER" id="PTHR21686">
    <property type="entry name" value="DEOXYNUCLEOTIDYLTRANSFERASE TERMINAL-INTERACTING PROTEIN 2"/>
    <property type="match status" value="1"/>
</dbReference>
<organism evidence="17 18">
    <name type="scientific">Polypterus senegalus</name>
    <name type="common">Senegal bichir</name>
    <dbReference type="NCBI Taxonomy" id="55291"/>
    <lineage>
        <taxon>Eukaryota</taxon>
        <taxon>Metazoa</taxon>
        <taxon>Chordata</taxon>
        <taxon>Craniata</taxon>
        <taxon>Vertebrata</taxon>
        <taxon>Euteleostomi</taxon>
        <taxon>Actinopterygii</taxon>
        <taxon>Polypteriformes</taxon>
        <taxon>Polypteridae</taxon>
        <taxon>Polypterus</taxon>
    </lineage>
</organism>
<dbReference type="CDD" id="cd06849">
    <property type="entry name" value="lipoyl_domain"/>
    <property type="match status" value="1"/>
</dbReference>
<dbReference type="InterPro" id="IPR004167">
    <property type="entry name" value="PSBD"/>
</dbReference>
<dbReference type="SUPFAM" id="SSF52777">
    <property type="entry name" value="CoA-dependent acyltransferases"/>
    <property type="match status" value="1"/>
</dbReference>
<dbReference type="SUPFAM" id="SSF52058">
    <property type="entry name" value="L domain-like"/>
    <property type="match status" value="1"/>
</dbReference>
<proteinExistence type="inferred from homology"/>
<keyword evidence="9" id="KW-0809">Transit peptide</keyword>
<dbReference type="Pfam" id="PF00198">
    <property type="entry name" value="2-oxoacid_dh"/>
    <property type="match status" value="1"/>
</dbReference>
<dbReference type="Gene3D" id="2.40.50.100">
    <property type="match status" value="1"/>
</dbReference>
<evidence type="ECO:0000256" key="10">
    <source>
        <dbReference type="ARBA" id="ARBA00023242"/>
    </source>
</evidence>
<feature type="region of interest" description="Disordered" evidence="14">
    <location>
        <begin position="539"/>
        <end position="609"/>
    </location>
</feature>
<evidence type="ECO:0000256" key="7">
    <source>
        <dbReference type="ARBA" id="ARBA00022737"/>
    </source>
</evidence>
<evidence type="ECO:0000256" key="11">
    <source>
        <dbReference type="ARBA" id="ARBA00023315"/>
    </source>
</evidence>
<feature type="domain" description="Lipoyl-binding" evidence="15">
    <location>
        <begin position="752"/>
        <end position="826"/>
    </location>
</feature>
<evidence type="ECO:0000256" key="12">
    <source>
        <dbReference type="ARBA" id="ARBA00038880"/>
    </source>
</evidence>
<dbReference type="Proteomes" id="UP000886611">
    <property type="component" value="Unassembled WGS sequence"/>
</dbReference>
<evidence type="ECO:0000313" key="17">
    <source>
        <dbReference type="EMBL" id="KAG2464235.1"/>
    </source>
</evidence>
<feature type="non-terminal residue" evidence="17">
    <location>
        <position position="1"/>
    </location>
</feature>
<evidence type="ECO:0000259" key="15">
    <source>
        <dbReference type="PROSITE" id="PS50968"/>
    </source>
</evidence>
<keyword evidence="11" id="KW-0012">Acyltransferase</keyword>
<feature type="domain" description="Peripheral subunit-binding (PSBD)" evidence="16">
    <location>
        <begin position="861"/>
        <end position="898"/>
    </location>
</feature>
<dbReference type="PROSITE" id="PS50968">
    <property type="entry name" value="BIOTINYL_LIPOYL"/>
    <property type="match status" value="1"/>
</dbReference>
<feature type="compositionally biased region" description="Acidic residues" evidence="14">
    <location>
        <begin position="555"/>
        <end position="590"/>
    </location>
</feature>
<dbReference type="InterPro" id="IPR001078">
    <property type="entry name" value="2-oxoacid_DH_actylTfrase"/>
</dbReference>
<dbReference type="Pfam" id="PF13855">
    <property type="entry name" value="LRR_8"/>
    <property type="match status" value="1"/>
</dbReference>
<keyword evidence="10" id="KW-0539">Nucleus</keyword>
<comment type="subcellular location">
    <subcellularLocation>
        <location evidence="2">Mitochondrion matrix</location>
    </subcellularLocation>
    <subcellularLocation>
        <location evidence="3">Nucleus</location>
        <location evidence="3">Nucleolus</location>
    </subcellularLocation>
</comment>
<feature type="compositionally biased region" description="Low complexity" evidence="14">
    <location>
        <begin position="230"/>
        <end position="242"/>
    </location>
</feature>
<feature type="non-terminal residue" evidence="17">
    <location>
        <position position="1458"/>
    </location>
</feature>
<dbReference type="PROSITE" id="PS51826">
    <property type="entry name" value="PSBD"/>
    <property type="match status" value="1"/>
</dbReference>
<keyword evidence="18" id="KW-1185">Reference proteome</keyword>
<dbReference type="SUPFAM" id="SSF51230">
    <property type="entry name" value="Single hybrid motif"/>
    <property type="match status" value="1"/>
</dbReference>
<feature type="compositionally biased region" description="Low complexity" evidence="14">
    <location>
        <begin position="99"/>
        <end position="116"/>
    </location>
</feature>
<evidence type="ECO:0000313" key="18">
    <source>
        <dbReference type="Proteomes" id="UP000886611"/>
    </source>
</evidence>
<feature type="region of interest" description="Disordered" evidence="14">
    <location>
        <begin position="906"/>
        <end position="944"/>
    </location>
</feature>
<feature type="compositionally biased region" description="Basic and acidic residues" evidence="14">
    <location>
        <begin position="411"/>
        <end position="429"/>
    </location>
</feature>
<dbReference type="GO" id="GO:0043754">
    <property type="term" value="F:dihydrolipoamide branched chain acyltransferase activity"/>
    <property type="evidence" value="ECO:0007669"/>
    <property type="project" value="UniProtKB-EC"/>
</dbReference>
<dbReference type="InterPro" id="IPR036625">
    <property type="entry name" value="E3-bd_dom_sf"/>
</dbReference>
<dbReference type="InterPro" id="IPR011053">
    <property type="entry name" value="Single_hybrid_motif"/>
</dbReference>
<feature type="compositionally biased region" description="Basic and acidic residues" evidence="14">
    <location>
        <begin position="59"/>
        <end position="71"/>
    </location>
</feature>
<dbReference type="InterPro" id="IPR032675">
    <property type="entry name" value="LRR_dom_sf"/>
</dbReference>
<evidence type="ECO:0000256" key="3">
    <source>
        <dbReference type="ARBA" id="ARBA00004604"/>
    </source>
</evidence>
<dbReference type="SMART" id="SM00369">
    <property type="entry name" value="LRR_TYP"/>
    <property type="match status" value="6"/>
</dbReference>
<feature type="compositionally biased region" description="Low complexity" evidence="14">
    <location>
        <begin position="149"/>
        <end position="159"/>
    </location>
</feature>
<evidence type="ECO:0000256" key="1">
    <source>
        <dbReference type="ARBA" id="ARBA00001938"/>
    </source>
</evidence>
<dbReference type="InterPro" id="IPR003591">
    <property type="entry name" value="Leu-rich_rpt_typical-subtyp"/>
</dbReference>
<dbReference type="Pfam" id="PF08698">
    <property type="entry name" value="Fcf2"/>
    <property type="match status" value="1"/>
</dbReference>
<feature type="compositionally biased region" description="Pro residues" evidence="14">
    <location>
        <begin position="907"/>
        <end position="924"/>
    </location>
</feature>
<accession>A0A8X7X8I6</accession>
<feature type="compositionally biased region" description="Low complexity" evidence="14">
    <location>
        <begin position="323"/>
        <end position="354"/>
    </location>
</feature>
<keyword evidence="6" id="KW-0808">Transferase</keyword>
<dbReference type="PROSITE" id="PS51450">
    <property type="entry name" value="LRR"/>
    <property type="match status" value="1"/>
</dbReference>
<keyword evidence="5" id="KW-0433">Leucine-rich repeat</keyword>
<dbReference type="GO" id="GO:0006396">
    <property type="term" value="P:RNA processing"/>
    <property type="evidence" value="ECO:0007669"/>
    <property type="project" value="TreeGrafter"/>
</dbReference>
<gene>
    <name evidence="17" type="primary">Dbt</name>
    <name evidence="17" type="ORF">GTO96_0003583</name>
</gene>
<feature type="region of interest" description="Disordered" evidence="14">
    <location>
        <begin position="1"/>
        <end position="526"/>
    </location>
</feature>
<protein>
    <recommendedName>
        <fullName evidence="12">dihydrolipoyllysine-residue (2-methylpropanoyl)transferase</fullName>
        <ecNumber evidence="12">2.3.1.168</ecNumber>
    </recommendedName>
    <alternativeName>
        <fullName evidence="13">Branched-chain alpha-keto acid dehydrogenase complex component E2</fullName>
    </alternativeName>
</protein>
<feature type="compositionally biased region" description="Acidic residues" evidence="14">
    <location>
        <begin position="478"/>
        <end position="502"/>
    </location>
</feature>
<dbReference type="InterPro" id="IPR000089">
    <property type="entry name" value="Biotin_lipoyl"/>
</dbReference>
<evidence type="ECO:0000256" key="5">
    <source>
        <dbReference type="ARBA" id="ARBA00022614"/>
    </source>
</evidence>
<sequence>MQTRDRPSGDGSMVATRRGGRVECSEDAGNTESLQSTGSKRITRSSIARAECPSDAASEDEHREAEEKDSRCSLPSEVPSAAVGRLTRSRVSRSALQPEAVSEADVSEAESCSSAVLPNPGPTEQRLTRSSARDRVRRPRNEDVDVSEAESCASSASTRRAPRLLRSRVPQSQKRGDKPQVQDADFSDAESCSSVASGLASSVRTPRSRSLVPPVAAGKSQPEEAEVSEAESSCSSVSGLRSARSRLSKASAPNKMDCKAIETSPVRPSSGPKEQSTSGSPVKASGVPARLAQQPPSSPFLTRSLRSRAVPYFHPEDSDGTLSAAPGSPEKSASASSQSPSRTRTVSRSRCSLSLKDRSVVTQAEPGPSTEESDGDQKSQSEESGVSEVKNGGQDINMSQSVEMQQEDPASGEHEDMDKNGDPLKERQSPDISIHPEANCEDKSVIKPLLPESSSQQETEQGRRKSTPPQVIHLLLSSDEESNSEEELEVEEEGCPDEDDLFIVESESSPAKPISPPEASSTQQNDLFVIDTHPGFNLERKFYIEPQDTASKSSEDEEEEEEEDDVVQEEDVDESEDEFVDEEADEEADNDVLFKPKRPPQVTFSSSIDPGFSLKQFGGLYIHLDAEKRRKTPSVVQKTKEPKKKDELLQKSVITPDFEKKHVVPPYKESIRKLKQKRREERAKTTGDSWFNMKAPELTEDLKNDLRVLKMRSAVDPKRFYKKNDRDGFPKYFQVGTVVDNPIDFYHARIPKKQRKRTLVDELLADADFRRYVKEGDTVSQFDSICEVQSDKASVTITSRYDGVIKKLYYSVDDTAFVGKPLVDIETDAVKDGILEEDVVETPAVSHEEHTHQEIKGQKTLATPAVRRLAMENNIKLSEVVGSGRDGRILKEDILNYLSKQTGAILPPTPEIVPPPPRPTPAAPQPHDKAPLKPTPVSVKPVFTGKDRTEPLKGFQKAMVKTMTAALKIPHFGYCDEVDLTRLVQLRQELKSLSESRGVKLSYMPFFIKASHNIGLAMDTQQGLIVPNVKNVQLLSVFDIAAELNRLQALGASGQLGTNDLTGGTFTVSNIGSIGGTYAKAVILPPEVAIGALGKIQSPRWSGDEEDIVNQAEMELSADVAVCLGSVASIKVLWEGRIRKQKEELQKEKRIREQAVVSRLAHVWEDRIILARLKEKILNEEGRVILRIEKEEWKVLPAAMVQLTNLQEWHLHRTGLLRVPSFIGHFENLLVLNLSRNSIAEVPPEIGRLTRLQELLLSYNRLQDVPEELAGCQSLEKLELAVNRDLSRLPLQLGQLRNLQHLDLSINQFTAIPEALLDMPALEWLDMGGNKIQELPHDIHRMKNLHTLWLQRNEICCLPESVSEMANLGTLVLSSNKLQDIPTCMEKMDNLRDNPLKIQVSLPWEEKEEEEEEEEDDREMYGREFMLAYIQESRRRGGQRCAYIPFMCVLTGLPDDGR</sequence>
<comment type="caution">
    <text evidence="17">The sequence shown here is derived from an EMBL/GenBank/DDBJ whole genome shotgun (WGS) entry which is preliminary data.</text>
</comment>
<feature type="compositionally biased region" description="Polar residues" evidence="14">
    <location>
        <begin position="28"/>
        <end position="46"/>
    </location>
</feature>